<proteinExistence type="predicted"/>
<organism evidence="2 3">
    <name type="scientific">Cinchona calisaya</name>
    <dbReference type="NCBI Taxonomy" id="153742"/>
    <lineage>
        <taxon>Eukaryota</taxon>
        <taxon>Viridiplantae</taxon>
        <taxon>Streptophyta</taxon>
        <taxon>Embryophyta</taxon>
        <taxon>Tracheophyta</taxon>
        <taxon>Spermatophyta</taxon>
        <taxon>Magnoliopsida</taxon>
        <taxon>eudicotyledons</taxon>
        <taxon>Gunneridae</taxon>
        <taxon>Pentapetalae</taxon>
        <taxon>asterids</taxon>
        <taxon>lamiids</taxon>
        <taxon>Gentianales</taxon>
        <taxon>Rubiaceae</taxon>
        <taxon>Cinchonoideae</taxon>
        <taxon>Cinchoneae</taxon>
        <taxon>Cinchona</taxon>
    </lineage>
</organism>
<reference evidence="2 3" key="1">
    <citation type="submission" date="2024-11" db="EMBL/GenBank/DDBJ databases">
        <title>A near-complete genome assembly of Cinchona calisaya.</title>
        <authorList>
            <person name="Lian D.C."/>
            <person name="Zhao X.W."/>
            <person name="Wei L."/>
        </authorList>
    </citation>
    <scope>NUCLEOTIDE SEQUENCE [LARGE SCALE GENOMIC DNA]</scope>
    <source>
        <tissue evidence="2">Nenye</tissue>
    </source>
</reference>
<accession>A0ABD2ZIC8</accession>
<evidence type="ECO:0000313" key="3">
    <source>
        <dbReference type="Proteomes" id="UP001630127"/>
    </source>
</evidence>
<feature type="region of interest" description="Disordered" evidence="1">
    <location>
        <begin position="1"/>
        <end position="32"/>
    </location>
</feature>
<evidence type="ECO:0000256" key="1">
    <source>
        <dbReference type="SAM" id="MobiDB-lite"/>
    </source>
</evidence>
<gene>
    <name evidence="2" type="ORF">ACH5RR_021707</name>
</gene>
<dbReference type="EMBL" id="JBJUIK010000009">
    <property type="protein sequence ID" value="KAL3519118.1"/>
    <property type="molecule type" value="Genomic_DNA"/>
</dbReference>
<name>A0ABD2ZIC8_9GENT</name>
<dbReference type="Proteomes" id="UP001630127">
    <property type="component" value="Unassembled WGS sequence"/>
</dbReference>
<dbReference type="AlphaFoldDB" id="A0ABD2ZIC8"/>
<sequence>MVKSRGGSSTANRGRKTKGKAPVRGESSANPQVSTNPILSKFIEAKASERYTSLLSKFIIVQRPASHSLFDENNLSIIKSCFEKQNWGHLVHLDFSVYYDMVLQFTVNLLISRVNNTDLEISSNIINTIFECEVSNPTDFSYFFSLDKWPADDTQFDIDEVRDIFNIYFKQVSEAKTTLLAPKLNILYTLVTNMLLPTDGHRTKPGKIQLYLFVCVFKGIPLDFGYLFCSLWELFLTDTRRNIPFGKFLNKIFDFLNIPFSRNNNILLILTNYTLNAKVSIFSTING</sequence>
<feature type="compositionally biased region" description="Polar residues" evidence="1">
    <location>
        <begin position="1"/>
        <end position="12"/>
    </location>
</feature>
<keyword evidence="3" id="KW-1185">Reference proteome</keyword>
<comment type="caution">
    <text evidence="2">The sequence shown here is derived from an EMBL/GenBank/DDBJ whole genome shotgun (WGS) entry which is preliminary data.</text>
</comment>
<protein>
    <submittedName>
        <fullName evidence="2">Uncharacterized protein</fullName>
    </submittedName>
</protein>
<evidence type="ECO:0000313" key="2">
    <source>
        <dbReference type="EMBL" id="KAL3519118.1"/>
    </source>
</evidence>